<evidence type="ECO:0000256" key="5">
    <source>
        <dbReference type="ARBA" id="ARBA00022900"/>
    </source>
</evidence>
<comment type="function">
    <text evidence="7">General inhibitor of pancreatic serine proteases: inhibits chymotrypsin, trypsin, elastases, factor X, kallikrein as well as a variety of other proteases.</text>
</comment>
<dbReference type="eggNOG" id="COG4574">
    <property type="taxonomic scope" value="Bacteria"/>
</dbReference>
<dbReference type="OrthoDB" id="997196at2"/>
<reference evidence="8 9" key="1">
    <citation type="submission" date="2014-05" db="EMBL/GenBank/DDBJ databases">
        <title>ATOL: Assembling a taxonomically balanced genome-scale reconstruction of the evolutionary history of the Enterobacteriaceae.</title>
        <authorList>
            <person name="Plunkett G.III."/>
            <person name="Neeno-Eckwall E.C."/>
            <person name="Glasner J.D."/>
            <person name="Perna N.T."/>
        </authorList>
    </citation>
    <scope>NUCLEOTIDE SEQUENCE [LARGE SCALE GENOMIC DNA]</scope>
    <source>
        <strain evidence="8 9">ATCC 33852</strain>
    </source>
</reference>
<evidence type="ECO:0000256" key="2">
    <source>
        <dbReference type="ARBA" id="ARBA00022690"/>
    </source>
</evidence>
<dbReference type="Gene3D" id="2.60.40.550">
    <property type="entry name" value="Ecotin"/>
    <property type="match status" value="1"/>
</dbReference>
<evidence type="ECO:0000256" key="3">
    <source>
        <dbReference type="ARBA" id="ARBA00022729"/>
    </source>
</evidence>
<dbReference type="InterPro" id="IPR036198">
    <property type="entry name" value="Ecotin_sf"/>
</dbReference>
<keyword evidence="2 7" id="KW-0646">Protease inhibitor</keyword>
<dbReference type="Pfam" id="PF03974">
    <property type="entry name" value="Ecotin"/>
    <property type="match status" value="1"/>
</dbReference>
<feature type="signal peptide" evidence="7">
    <location>
        <begin position="1"/>
        <end position="21"/>
    </location>
</feature>
<gene>
    <name evidence="7" type="primary">eco</name>
    <name evidence="8" type="ORF">GEAM_2652</name>
</gene>
<name>A0A085G824_EWIA3</name>
<dbReference type="GO" id="GO:0004867">
    <property type="term" value="F:serine-type endopeptidase inhibitor activity"/>
    <property type="evidence" value="ECO:0007669"/>
    <property type="project" value="UniProtKB-UniRule"/>
</dbReference>
<dbReference type="PANTHER" id="PTHR35890:SF3">
    <property type="entry name" value="ECOTIN"/>
    <property type="match status" value="1"/>
</dbReference>
<dbReference type="InterPro" id="IPR023084">
    <property type="entry name" value="Prot_inh_ecotin_gammaproteobac"/>
</dbReference>
<dbReference type="PIRSF" id="PIRSF006865">
    <property type="entry name" value="Prot_inh_ecotin"/>
    <property type="match status" value="1"/>
</dbReference>
<evidence type="ECO:0000256" key="4">
    <source>
        <dbReference type="ARBA" id="ARBA00022764"/>
    </source>
</evidence>
<evidence type="ECO:0000313" key="9">
    <source>
        <dbReference type="Proteomes" id="UP000028640"/>
    </source>
</evidence>
<evidence type="ECO:0000256" key="7">
    <source>
        <dbReference type="HAMAP-Rule" id="MF_00706"/>
    </source>
</evidence>
<comment type="subcellular location">
    <subcellularLocation>
        <location evidence="7">Periplasm</location>
    </subcellularLocation>
</comment>
<keyword evidence="6 7" id="KW-1015">Disulfide bond</keyword>
<feature type="chain" id="PRO_5008982183" description="Ecotin" evidence="7">
    <location>
        <begin position="22"/>
        <end position="170"/>
    </location>
</feature>
<comment type="caution">
    <text evidence="8">The sequence shown here is derived from an EMBL/GenBank/DDBJ whole genome shotgun (WGS) entry which is preliminary data.</text>
</comment>
<keyword evidence="5 7" id="KW-0722">Serine protease inhibitor</keyword>
<keyword evidence="3 7" id="KW-0732">Signal</keyword>
<dbReference type="InterPro" id="IPR005658">
    <property type="entry name" value="Prot_inh_ecotin"/>
</dbReference>
<dbReference type="Gene3D" id="4.10.1230.10">
    <property type="entry name" value="Ecotin, trypsin inhibitor"/>
    <property type="match status" value="1"/>
</dbReference>
<dbReference type="PANTHER" id="PTHR35890">
    <property type="match status" value="1"/>
</dbReference>
<evidence type="ECO:0000313" key="8">
    <source>
        <dbReference type="EMBL" id="KFC79869.1"/>
    </source>
</evidence>
<dbReference type="NCBIfam" id="NF002987">
    <property type="entry name" value="PRK03719.1"/>
    <property type="match status" value="1"/>
</dbReference>
<evidence type="ECO:0000256" key="1">
    <source>
        <dbReference type="ARBA" id="ARBA00010558"/>
    </source>
</evidence>
<dbReference type="EMBL" id="JMPJ01000063">
    <property type="protein sequence ID" value="KFC79869.1"/>
    <property type="molecule type" value="Genomic_DNA"/>
</dbReference>
<dbReference type="AlphaFoldDB" id="A0A085G824"/>
<keyword evidence="9" id="KW-1185">Reference proteome</keyword>
<evidence type="ECO:0000256" key="6">
    <source>
        <dbReference type="ARBA" id="ARBA00023157"/>
    </source>
</evidence>
<dbReference type="InterPro" id="IPR027438">
    <property type="entry name" value="Ecotin_C"/>
</dbReference>
<organism evidence="8 9">
    <name type="scientific">Ewingella americana (strain ATCC 33852 / DSM 4580 / CCUG 14506 / JCM 5911 / LMG 7869 / NCTC 12157 / CDC 1468-78)</name>
    <dbReference type="NCBI Taxonomy" id="910964"/>
    <lineage>
        <taxon>Bacteria</taxon>
        <taxon>Pseudomonadati</taxon>
        <taxon>Pseudomonadota</taxon>
        <taxon>Gammaproteobacteria</taxon>
        <taxon>Enterobacterales</taxon>
        <taxon>Yersiniaceae</taxon>
        <taxon>Ewingella</taxon>
    </lineage>
</organism>
<dbReference type="Proteomes" id="UP000028640">
    <property type="component" value="Unassembled WGS sequence"/>
</dbReference>
<dbReference type="HAMAP" id="MF_00706">
    <property type="entry name" value="Ecotin"/>
    <property type="match status" value="1"/>
</dbReference>
<dbReference type="RefSeq" id="WP_034792231.1">
    <property type="nucleotide sequence ID" value="NZ_JMPJ01000063.1"/>
</dbReference>
<comment type="subunit">
    <text evidence="7">Homodimer.</text>
</comment>
<protein>
    <recommendedName>
        <fullName evidence="7">Ecotin</fullName>
    </recommendedName>
</protein>
<keyword evidence="4 7" id="KW-0574">Periplasm</keyword>
<accession>A0A085G824</accession>
<sequence precursor="true">MKLMALALSGMMMALSANSMAAATGDTADISKLPLEKVAPYPQAEKGMVRQVIYLPKLENEDNFKVELLIGKTLEVDCNRHMMGGKLTSKTLQGWGYDYLVLEQLSSPASTMMACPNQTKTKKFIAANLGDQTFDRYNSKLPIVVYTPKDVEVKYRVWTTDNNVKTAEAK</sequence>
<dbReference type="GeneID" id="78382871"/>
<proteinExistence type="inferred from homology"/>
<feature type="site" description="Reactive bond" evidence="7">
    <location>
        <begin position="112"/>
        <end position="113"/>
    </location>
</feature>
<dbReference type="GO" id="GO:0042597">
    <property type="term" value="C:periplasmic space"/>
    <property type="evidence" value="ECO:0007669"/>
    <property type="project" value="UniProtKB-SubCell"/>
</dbReference>
<dbReference type="STRING" id="910964.GEAM_2652"/>
<comment type="similarity">
    <text evidence="1 7">Belongs to the protease inhibitor I11 (ecotin) family.</text>
</comment>
<dbReference type="SUPFAM" id="SSF49772">
    <property type="entry name" value="Ecotin, trypsin inhibitor"/>
    <property type="match status" value="1"/>
</dbReference>
<feature type="disulfide bond" evidence="7">
    <location>
        <begin position="78"/>
        <end position="115"/>
    </location>
</feature>